<dbReference type="EMBL" id="CP117692">
    <property type="protein sequence ID" value="WDC82497.1"/>
    <property type="molecule type" value="Genomic_DNA"/>
</dbReference>
<sequence length="59" mass="7008">MNNYAFLAFLSRESSAAGMLKEFDRFKDVVNTFGDFYEKLDGEELEQYKRLIEIVLKNY</sequence>
<dbReference type="AlphaFoldDB" id="A0AAQ2XJ35"/>
<organism evidence="1 2">
    <name type="scientific">Ligilactobacillus ruminis</name>
    <dbReference type="NCBI Taxonomy" id="1623"/>
    <lineage>
        <taxon>Bacteria</taxon>
        <taxon>Bacillati</taxon>
        <taxon>Bacillota</taxon>
        <taxon>Bacilli</taxon>
        <taxon>Lactobacillales</taxon>
        <taxon>Lactobacillaceae</taxon>
        <taxon>Ligilactobacillus</taxon>
    </lineage>
</organism>
<dbReference type="Proteomes" id="UP001222683">
    <property type="component" value="Chromosome"/>
</dbReference>
<name>A0AAQ2XJ35_9LACO</name>
<evidence type="ECO:0000313" key="2">
    <source>
        <dbReference type="Proteomes" id="UP001222683"/>
    </source>
</evidence>
<evidence type="ECO:0000313" key="1">
    <source>
        <dbReference type="EMBL" id="WDC82497.1"/>
    </source>
</evidence>
<accession>A0AAQ2XJ35</accession>
<proteinExistence type="predicted"/>
<gene>
    <name evidence="1" type="ORF">PSR59_02365</name>
</gene>
<reference evidence="1" key="1">
    <citation type="submission" date="2023-02" db="EMBL/GenBank/DDBJ databases">
        <title>Complete genome sequence of Lactobacillus ruminis CACC888 isolated from Pig feces.</title>
        <authorList>
            <person name="Park S."/>
            <person name="Park M.A."/>
            <person name="Kim D.-H."/>
            <person name="Kim Y."/>
        </authorList>
    </citation>
    <scope>NUCLEOTIDE SEQUENCE</scope>
    <source>
        <strain evidence="1">CACC888</strain>
    </source>
</reference>
<protein>
    <submittedName>
        <fullName evidence="1">Uncharacterized protein</fullName>
    </submittedName>
</protein>
<dbReference type="RefSeq" id="WP_273745271.1">
    <property type="nucleotide sequence ID" value="NZ_CP117692.1"/>
</dbReference>